<evidence type="ECO:0000313" key="2">
    <source>
        <dbReference type="EMBL" id="MEC5384956.1"/>
    </source>
</evidence>
<accession>A0ABU6K0H1</accession>
<dbReference type="Proteomes" id="UP001331561">
    <property type="component" value="Unassembled WGS sequence"/>
</dbReference>
<protein>
    <recommendedName>
        <fullName evidence="4">DUF5610 domain-containing protein</fullName>
    </recommendedName>
</protein>
<feature type="region of interest" description="Disordered" evidence="1">
    <location>
        <begin position="1"/>
        <end position="34"/>
    </location>
</feature>
<feature type="compositionally biased region" description="Low complexity" evidence="1">
    <location>
        <begin position="8"/>
        <end position="31"/>
    </location>
</feature>
<dbReference type="EMBL" id="JAYXHS010000001">
    <property type="protein sequence ID" value="MEC5384956.1"/>
    <property type="molecule type" value="Genomic_DNA"/>
</dbReference>
<comment type="caution">
    <text evidence="2">The sequence shown here is derived from an EMBL/GenBank/DDBJ whole genome shotgun (WGS) entry which is preliminary data.</text>
</comment>
<name>A0ABU6K0H1_9RHOO</name>
<keyword evidence="3" id="KW-1185">Reference proteome</keyword>
<evidence type="ECO:0000256" key="1">
    <source>
        <dbReference type="SAM" id="MobiDB-lite"/>
    </source>
</evidence>
<sequence length="212" mass="22388">MSIQLPSVTAPRNTTAVTNTTATPVTTSTANGNSPQEIVSLGGSKGDDLTYADPRTRLETERPDLARLLADSKQQVDDFMAFLQPLLEQQGLAIDKVVSGEQKLSADPATIEKAKAAIAPDGEFGVTKVAERILNFAKFGIGDDPEKIETFRAAIQKGFDEAQAMLGGKLPEISQQTHKAIMDELDRWAANGIPSGNVSLAPAPAAAQTVSA</sequence>
<reference evidence="2 3" key="1">
    <citation type="submission" date="2024-01" db="EMBL/GenBank/DDBJ databases">
        <title>Uliginosibacterium soil sp. nov.</title>
        <authorList>
            <person name="Lv Y."/>
        </authorList>
    </citation>
    <scope>NUCLEOTIDE SEQUENCE [LARGE SCALE GENOMIC DNA]</scope>
    <source>
        <strain evidence="2 3">H3</strain>
    </source>
</reference>
<evidence type="ECO:0008006" key="4">
    <source>
        <dbReference type="Google" id="ProtNLM"/>
    </source>
</evidence>
<proteinExistence type="predicted"/>
<gene>
    <name evidence="2" type="ORF">VVD49_04435</name>
</gene>
<dbReference type="RefSeq" id="WP_327597922.1">
    <property type="nucleotide sequence ID" value="NZ_JAYXHS010000001.1"/>
</dbReference>
<organism evidence="2 3">
    <name type="scientific">Uliginosibacterium silvisoli</name>
    <dbReference type="NCBI Taxonomy" id="3114758"/>
    <lineage>
        <taxon>Bacteria</taxon>
        <taxon>Pseudomonadati</taxon>
        <taxon>Pseudomonadota</taxon>
        <taxon>Betaproteobacteria</taxon>
        <taxon>Rhodocyclales</taxon>
        <taxon>Zoogloeaceae</taxon>
        <taxon>Uliginosibacterium</taxon>
    </lineage>
</organism>
<evidence type="ECO:0000313" key="3">
    <source>
        <dbReference type="Proteomes" id="UP001331561"/>
    </source>
</evidence>